<name>A0AA37KS27_9BACT</name>
<dbReference type="Proteomes" id="UP001055105">
    <property type="component" value="Unassembled WGS sequence"/>
</dbReference>
<dbReference type="EMBL" id="BQOL01000002">
    <property type="protein sequence ID" value="GKI19843.1"/>
    <property type="molecule type" value="Genomic_DNA"/>
</dbReference>
<dbReference type="AlphaFoldDB" id="A0AA37KS27"/>
<evidence type="ECO:0000313" key="2">
    <source>
        <dbReference type="Proteomes" id="UP001055105"/>
    </source>
</evidence>
<accession>A0AA37KS27</accession>
<comment type="caution">
    <text evidence="1">The sequence shown here is derived from an EMBL/GenBank/DDBJ whole genome shotgun (WGS) entry which is preliminary data.</text>
</comment>
<reference evidence="1" key="1">
    <citation type="submission" date="2022-01" db="EMBL/GenBank/DDBJ databases">
        <title>Novel bile acid biosynthetic pathways are enriched in the microbiome of centenarians.</title>
        <authorList>
            <person name="Sato Y."/>
            <person name="Atarashi K."/>
            <person name="Plichta R.D."/>
            <person name="Arai Y."/>
            <person name="Sasajima S."/>
            <person name="Kearney M.S."/>
            <person name="Suda W."/>
            <person name="Takeshita K."/>
            <person name="Sasaki T."/>
            <person name="Okamoto S."/>
            <person name="Skelly N.A."/>
            <person name="Okamura Y."/>
            <person name="Vlamakis H."/>
            <person name="Li Y."/>
            <person name="Tanoue T."/>
            <person name="Takei H."/>
            <person name="Nittono H."/>
            <person name="Narushima S."/>
            <person name="Irie J."/>
            <person name="Itoh H."/>
            <person name="Moriya K."/>
            <person name="Sugiura Y."/>
            <person name="Suematsu M."/>
            <person name="Moritoki N."/>
            <person name="Shibata S."/>
            <person name="Littman R.D."/>
            <person name="Fischbach A.M."/>
            <person name="Uwamino Y."/>
            <person name="Inoue T."/>
            <person name="Honda A."/>
            <person name="Hattori M."/>
            <person name="Murai T."/>
            <person name="Xavier J.R."/>
            <person name="Hirose N."/>
            <person name="Honda K."/>
        </authorList>
    </citation>
    <scope>NUCLEOTIDE SEQUENCE</scope>
    <source>
        <strain evidence="1">CE91-St16</strain>
    </source>
</reference>
<organism evidence="1 2">
    <name type="scientific">Alistipes finegoldii</name>
    <dbReference type="NCBI Taxonomy" id="214856"/>
    <lineage>
        <taxon>Bacteria</taxon>
        <taxon>Pseudomonadati</taxon>
        <taxon>Bacteroidota</taxon>
        <taxon>Bacteroidia</taxon>
        <taxon>Bacteroidales</taxon>
        <taxon>Rikenellaceae</taxon>
        <taxon>Alistipes</taxon>
    </lineage>
</organism>
<gene>
    <name evidence="1" type="ORF">CE91St16_27510</name>
</gene>
<evidence type="ECO:0000313" key="1">
    <source>
        <dbReference type="EMBL" id="GKI19843.1"/>
    </source>
</evidence>
<sequence>METEKTAAERRKELATLLFCQSYLYYHDMLSSAESKRVCKRISAFQDKHRIAITREQIDSVEIKYQDKL</sequence>
<proteinExistence type="predicted"/>
<protein>
    <submittedName>
        <fullName evidence="1">Uncharacterized protein</fullName>
    </submittedName>
</protein>